<keyword evidence="17" id="KW-1185">Reference proteome</keyword>
<comment type="subcellular location">
    <subcellularLocation>
        <location evidence="1">Nucleus</location>
    </subcellularLocation>
</comment>
<dbReference type="SUPFAM" id="SSF49503">
    <property type="entry name" value="Cupredoxins"/>
    <property type="match status" value="1"/>
</dbReference>
<accession>A0A8X8B3Z4</accession>
<dbReference type="GO" id="GO:0005634">
    <property type="term" value="C:nucleus"/>
    <property type="evidence" value="ECO:0007669"/>
    <property type="project" value="UniProtKB-SubCell"/>
</dbReference>
<comment type="caution">
    <text evidence="16">The sequence shown here is derived from an EMBL/GenBank/DDBJ whole genome shotgun (WGS) entry which is preliminary data.</text>
</comment>
<evidence type="ECO:0000256" key="1">
    <source>
        <dbReference type="ARBA" id="ARBA00004123"/>
    </source>
</evidence>
<keyword evidence="5" id="KW-0112">Calmodulin-binding</keyword>
<keyword evidence="3" id="KW-0677">Repeat</keyword>
<feature type="domain" description="Phytocyanin" evidence="15">
    <location>
        <begin position="164"/>
        <end position="276"/>
    </location>
</feature>
<proteinExistence type="inferred from homology"/>
<evidence type="ECO:0000256" key="5">
    <source>
        <dbReference type="ARBA" id="ARBA00022860"/>
    </source>
</evidence>
<comment type="similarity">
    <text evidence="2">Belongs to the CAMTA family.</text>
</comment>
<dbReference type="InterPro" id="IPR000048">
    <property type="entry name" value="IQ_motif_EF-hand-BS"/>
</dbReference>
<organism evidence="16 17">
    <name type="scientific">Brassica carinata</name>
    <name type="common">Ethiopian mustard</name>
    <name type="synonym">Abyssinian cabbage</name>
    <dbReference type="NCBI Taxonomy" id="52824"/>
    <lineage>
        <taxon>Eukaryota</taxon>
        <taxon>Viridiplantae</taxon>
        <taxon>Streptophyta</taxon>
        <taxon>Embryophyta</taxon>
        <taxon>Tracheophyta</taxon>
        <taxon>Spermatophyta</taxon>
        <taxon>Magnoliopsida</taxon>
        <taxon>eudicotyledons</taxon>
        <taxon>Gunneridae</taxon>
        <taxon>Pentapetalae</taxon>
        <taxon>rosids</taxon>
        <taxon>malvids</taxon>
        <taxon>Brassicales</taxon>
        <taxon>Brassicaceae</taxon>
        <taxon>Brassiceae</taxon>
        <taxon>Brassica</taxon>
    </lineage>
</organism>
<sequence>MSHSRFLKLVLVFVTVASIFSTFAEANRGFGWGWGGGSNYSSSSGSSPGSGWGWGSSRNGSGWSLGAGTNYSSGSGSSPGWGWSWGWGMGSNHSSGSGSSPWSGWGWGWGWGPNNGQNSGFGGSGSGWGWGPKNTNNSGSGRSGSGCGWGGHSKGYNVTYNAPRKIIVGGNKEWTYGFNYSDWAFKTAPFFLSDILVFKYNPPAPFTHSVYLFSNPSSYEKCDVKKGKMIASPKQGAGNGFELVLTKVKPYYISCGEHDGAHCSNGTMKFTVMPILPRWELIIGSLIALGASPGTLNDPNPDFPSGSTPSDLAYANGYKGIAGYLSEYALRAHVSLLSLNEKNVETSLAAVETAPSPSSLALTDFLTAVRNASQAAARIHQVFRAQSFRKKQMKEFGDRKLGMSEECALSMLAPKTHKQGRAHSDDSVQAAAIRIQNKFRGYKGRKEYLITHQRIIKIQAHVRGYQVRKNYRKIIWSVGILEKVILRWRRKGDGLRGFKSDALVTKMQDGTEKLEDNDFFKQGRKQTEERLEKALARVKSMFQYPEARDQYRRLLNVVNDIQESKVEKALANSEEATCFDDDLIDIEALLGDDDTFDDAYVHNLEHLKPLSSLLCSEIN</sequence>
<dbReference type="PANTHER" id="PTHR23335">
    <property type="entry name" value="CALMODULIN-BINDING TRANSCRIPTION ACTIVATOR CAMTA"/>
    <property type="match status" value="1"/>
</dbReference>
<keyword evidence="8" id="KW-0040">ANK repeat</keyword>
<keyword evidence="10" id="KW-0010">Activator</keyword>
<dbReference type="PROSITE" id="PS50096">
    <property type="entry name" value="IQ"/>
    <property type="match status" value="2"/>
</dbReference>
<dbReference type="GO" id="GO:0003690">
    <property type="term" value="F:double-stranded DNA binding"/>
    <property type="evidence" value="ECO:0007669"/>
    <property type="project" value="TreeGrafter"/>
</dbReference>
<dbReference type="SMART" id="SM00015">
    <property type="entry name" value="IQ"/>
    <property type="match status" value="2"/>
</dbReference>
<dbReference type="SUPFAM" id="SSF52540">
    <property type="entry name" value="P-loop containing nucleoside triphosphate hydrolases"/>
    <property type="match status" value="1"/>
</dbReference>
<name>A0A8X8B3Z4_BRACI</name>
<reference evidence="16 17" key="1">
    <citation type="submission" date="2020-02" db="EMBL/GenBank/DDBJ databases">
        <authorList>
            <person name="Ma Q."/>
            <person name="Huang Y."/>
            <person name="Song X."/>
            <person name="Pei D."/>
        </authorList>
    </citation>
    <scope>NUCLEOTIDE SEQUENCE [LARGE SCALE GENOMIC DNA]</scope>
    <source>
        <strain evidence="16">Sxm20200214</strain>
        <tissue evidence="16">Leaf</tissue>
    </source>
</reference>
<keyword evidence="6" id="KW-0805">Transcription regulation</keyword>
<dbReference type="AlphaFoldDB" id="A0A8X8B3Z4"/>
<dbReference type="PROSITE" id="PS51485">
    <property type="entry name" value="PHYTOCYANIN"/>
    <property type="match status" value="1"/>
</dbReference>
<keyword evidence="11" id="KW-0804">Transcription</keyword>
<evidence type="ECO:0000259" key="15">
    <source>
        <dbReference type="PROSITE" id="PS51485"/>
    </source>
</evidence>
<evidence type="ECO:0000256" key="8">
    <source>
        <dbReference type="ARBA" id="ARBA00023043"/>
    </source>
</evidence>
<dbReference type="GO" id="GO:0009055">
    <property type="term" value="F:electron transfer activity"/>
    <property type="evidence" value="ECO:0007669"/>
    <property type="project" value="InterPro"/>
</dbReference>
<dbReference type="InterPro" id="IPR008972">
    <property type="entry name" value="Cupredoxin"/>
</dbReference>
<dbReference type="GO" id="GO:0003712">
    <property type="term" value="F:transcription coregulator activity"/>
    <property type="evidence" value="ECO:0007669"/>
    <property type="project" value="TreeGrafter"/>
</dbReference>
<keyword evidence="12" id="KW-0539">Nucleus</keyword>
<evidence type="ECO:0000256" key="11">
    <source>
        <dbReference type="ARBA" id="ARBA00023163"/>
    </source>
</evidence>
<keyword evidence="4" id="KW-0106">Calcium</keyword>
<evidence type="ECO:0000256" key="14">
    <source>
        <dbReference type="SAM" id="SignalP"/>
    </source>
</evidence>
<keyword evidence="7" id="KW-0346">Stress response</keyword>
<dbReference type="GO" id="GO:0006357">
    <property type="term" value="P:regulation of transcription by RNA polymerase II"/>
    <property type="evidence" value="ECO:0007669"/>
    <property type="project" value="TreeGrafter"/>
</dbReference>
<feature type="region of interest" description="Disordered" evidence="13">
    <location>
        <begin position="116"/>
        <end position="146"/>
    </location>
</feature>
<dbReference type="Gene3D" id="1.20.5.190">
    <property type="match status" value="1"/>
</dbReference>
<dbReference type="GO" id="GO:0005516">
    <property type="term" value="F:calmodulin binding"/>
    <property type="evidence" value="ECO:0007669"/>
    <property type="project" value="UniProtKB-KW"/>
</dbReference>
<evidence type="ECO:0000256" key="10">
    <source>
        <dbReference type="ARBA" id="ARBA00023159"/>
    </source>
</evidence>
<evidence type="ECO:0000256" key="13">
    <source>
        <dbReference type="SAM" id="MobiDB-lite"/>
    </source>
</evidence>
<dbReference type="InterPro" id="IPR003245">
    <property type="entry name" value="Phytocyanin_dom"/>
</dbReference>
<dbReference type="FunFam" id="1.20.5.190:FF:000003">
    <property type="entry name" value="Calmodulin-binding transcription activator 2"/>
    <property type="match status" value="1"/>
</dbReference>
<evidence type="ECO:0000256" key="12">
    <source>
        <dbReference type="ARBA" id="ARBA00023242"/>
    </source>
</evidence>
<evidence type="ECO:0000256" key="2">
    <source>
        <dbReference type="ARBA" id="ARBA00008267"/>
    </source>
</evidence>
<keyword evidence="14" id="KW-0732">Signal</keyword>
<keyword evidence="9" id="KW-0238">DNA-binding</keyword>
<feature type="chain" id="PRO_5036494429" description="Phytocyanin domain-containing protein" evidence="14">
    <location>
        <begin position="27"/>
        <end position="619"/>
    </location>
</feature>
<dbReference type="Gene3D" id="2.60.40.420">
    <property type="entry name" value="Cupredoxins - blue copper proteins"/>
    <property type="match status" value="1"/>
</dbReference>
<dbReference type="Proteomes" id="UP000886595">
    <property type="component" value="Unassembled WGS sequence"/>
</dbReference>
<dbReference type="InterPro" id="IPR027417">
    <property type="entry name" value="P-loop_NTPase"/>
</dbReference>
<dbReference type="Pfam" id="PF02298">
    <property type="entry name" value="Cu_bind_like"/>
    <property type="match status" value="1"/>
</dbReference>
<gene>
    <name evidence="16" type="ORF">Bca52824_016322</name>
</gene>
<protein>
    <recommendedName>
        <fullName evidence="15">Phytocyanin domain-containing protein</fullName>
    </recommendedName>
</protein>
<dbReference type="Pfam" id="PF00612">
    <property type="entry name" value="IQ"/>
    <property type="match status" value="2"/>
</dbReference>
<dbReference type="OrthoDB" id="407555at2759"/>
<dbReference type="EMBL" id="JAAMPC010000003">
    <property type="protein sequence ID" value="KAG2323109.1"/>
    <property type="molecule type" value="Genomic_DNA"/>
</dbReference>
<evidence type="ECO:0000256" key="9">
    <source>
        <dbReference type="ARBA" id="ARBA00023125"/>
    </source>
</evidence>
<evidence type="ECO:0000256" key="7">
    <source>
        <dbReference type="ARBA" id="ARBA00023016"/>
    </source>
</evidence>
<dbReference type="PANTHER" id="PTHR23335:SF30">
    <property type="entry name" value="CALMODULIN-BINDING TRANSCRIPTION ACTIVATOR 3"/>
    <property type="match status" value="1"/>
</dbReference>
<evidence type="ECO:0000256" key="4">
    <source>
        <dbReference type="ARBA" id="ARBA00022837"/>
    </source>
</evidence>
<evidence type="ECO:0000256" key="3">
    <source>
        <dbReference type="ARBA" id="ARBA00022737"/>
    </source>
</evidence>
<feature type="compositionally biased region" description="Gly residues" evidence="13">
    <location>
        <begin position="116"/>
        <end position="130"/>
    </location>
</feature>
<feature type="signal peptide" evidence="14">
    <location>
        <begin position="1"/>
        <end position="26"/>
    </location>
</feature>
<evidence type="ECO:0000256" key="6">
    <source>
        <dbReference type="ARBA" id="ARBA00023015"/>
    </source>
</evidence>
<evidence type="ECO:0000313" key="17">
    <source>
        <dbReference type="Proteomes" id="UP000886595"/>
    </source>
</evidence>
<evidence type="ECO:0000313" key="16">
    <source>
        <dbReference type="EMBL" id="KAG2323109.1"/>
    </source>
</evidence>